<evidence type="ECO:0000313" key="1">
    <source>
        <dbReference type="EMBL" id="KAK5982357.1"/>
    </source>
</evidence>
<name>A0AAN8FNY2_TRICO</name>
<accession>A0AAN8FNY2</accession>
<dbReference type="Proteomes" id="UP001331761">
    <property type="component" value="Unassembled WGS sequence"/>
</dbReference>
<protein>
    <submittedName>
        <fullName evidence="1">Uncharacterized protein</fullName>
    </submittedName>
</protein>
<dbReference type="AlphaFoldDB" id="A0AAN8FNY2"/>
<proteinExistence type="predicted"/>
<sequence>MLYDSSRGPGDRDCILAHCCDFHCGCLYARYQCAQLYSTATPLRLLVWARRVMYSTAVLHYERVFAVLIFKQCE</sequence>
<dbReference type="EMBL" id="WIXE01005226">
    <property type="protein sequence ID" value="KAK5982357.1"/>
    <property type="molecule type" value="Genomic_DNA"/>
</dbReference>
<gene>
    <name evidence="1" type="ORF">GCK32_012960</name>
</gene>
<comment type="caution">
    <text evidence="1">The sequence shown here is derived from an EMBL/GenBank/DDBJ whole genome shotgun (WGS) entry which is preliminary data.</text>
</comment>
<organism evidence="1 2">
    <name type="scientific">Trichostrongylus colubriformis</name>
    <name type="common">Black scour worm</name>
    <dbReference type="NCBI Taxonomy" id="6319"/>
    <lineage>
        <taxon>Eukaryota</taxon>
        <taxon>Metazoa</taxon>
        <taxon>Ecdysozoa</taxon>
        <taxon>Nematoda</taxon>
        <taxon>Chromadorea</taxon>
        <taxon>Rhabditida</taxon>
        <taxon>Rhabditina</taxon>
        <taxon>Rhabditomorpha</taxon>
        <taxon>Strongyloidea</taxon>
        <taxon>Trichostrongylidae</taxon>
        <taxon>Trichostrongylus</taxon>
    </lineage>
</organism>
<keyword evidence="2" id="KW-1185">Reference proteome</keyword>
<evidence type="ECO:0000313" key="2">
    <source>
        <dbReference type="Proteomes" id="UP001331761"/>
    </source>
</evidence>
<reference evidence="1 2" key="1">
    <citation type="submission" date="2019-10" db="EMBL/GenBank/DDBJ databases">
        <title>Assembly and Annotation for the nematode Trichostrongylus colubriformis.</title>
        <authorList>
            <person name="Martin J."/>
        </authorList>
    </citation>
    <scope>NUCLEOTIDE SEQUENCE [LARGE SCALE GENOMIC DNA]</scope>
    <source>
        <strain evidence="1">G859</strain>
        <tissue evidence="1">Whole worm</tissue>
    </source>
</reference>